<feature type="domain" description="NTP pyrophosphohydrolase MazG-like" evidence="5">
    <location>
        <begin position="172"/>
        <end position="231"/>
    </location>
</feature>
<name>C4LBR3_TOLAT</name>
<comment type="similarity">
    <text evidence="2">Belongs to the nucleoside triphosphate pyrophosphohydrolase family.</text>
</comment>
<comment type="catalytic activity">
    <reaction evidence="1">
        <text>ATP + H2O = AMP + diphosphate + H(+)</text>
        <dbReference type="Rhea" id="RHEA:14245"/>
        <dbReference type="ChEBI" id="CHEBI:15377"/>
        <dbReference type="ChEBI" id="CHEBI:15378"/>
        <dbReference type="ChEBI" id="CHEBI:30616"/>
        <dbReference type="ChEBI" id="CHEBI:33019"/>
        <dbReference type="ChEBI" id="CHEBI:456215"/>
        <dbReference type="EC" id="3.6.1.8"/>
    </reaction>
</comment>
<evidence type="ECO:0000313" key="7">
    <source>
        <dbReference type="Proteomes" id="UP000009073"/>
    </source>
</evidence>
<keyword evidence="7" id="KW-1185">Reference proteome</keyword>
<accession>C4LBR3</accession>
<dbReference type="PANTHER" id="PTHR30522:SF0">
    <property type="entry name" value="NUCLEOSIDE TRIPHOSPHATE PYROPHOSPHOHYDROLASE"/>
    <property type="match status" value="1"/>
</dbReference>
<dbReference type="EMBL" id="CP001616">
    <property type="protein sequence ID" value="ACQ94337.1"/>
    <property type="molecule type" value="Genomic_DNA"/>
</dbReference>
<dbReference type="FunFam" id="1.10.287.1080:FF:000003">
    <property type="entry name" value="Nucleoside triphosphate pyrophosphohydrolase"/>
    <property type="match status" value="1"/>
</dbReference>
<dbReference type="CDD" id="cd11528">
    <property type="entry name" value="NTP-PPase_MazG_Nterm"/>
    <property type="match status" value="1"/>
</dbReference>
<dbReference type="eggNOG" id="COG3956">
    <property type="taxonomic scope" value="Bacteria"/>
</dbReference>
<dbReference type="GO" id="GO:0046076">
    <property type="term" value="P:dTTP catabolic process"/>
    <property type="evidence" value="ECO:0007669"/>
    <property type="project" value="TreeGrafter"/>
</dbReference>
<reference evidence="7" key="1">
    <citation type="submission" date="2009-05" db="EMBL/GenBank/DDBJ databases">
        <title>Complete sequence of Tolumonas auensis DSM 9187.</title>
        <authorList>
            <consortium name="US DOE Joint Genome Institute"/>
            <person name="Lucas S."/>
            <person name="Copeland A."/>
            <person name="Lapidus A."/>
            <person name="Glavina del Rio T."/>
            <person name="Tice H."/>
            <person name="Bruce D."/>
            <person name="Goodwin L."/>
            <person name="Pitluck S."/>
            <person name="Chertkov O."/>
            <person name="Brettin T."/>
            <person name="Detter J.C."/>
            <person name="Han C."/>
            <person name="Larimer F."/>
            <person name="Land M."/>
            <person name="Hauser L."/>
            <person name="Kyrpides N."/>
            <person name="Mikhailova N."/>
            <person name="Spring S."/>
            <person name="Beller H."/>
        </authorList>
    </citation>
    <scope>NUCLEOTIDE SEQUENCE [LARGE SCALE GENOMIC DNA]</scope>
    <source>
        <strain evidence="7">DSM 9187 / TA4</strain>
    </source>
</reference>
<dbReference type="CDD" id="cd11529">
    <property type="entry name" value="NTP-PPase_MazG_Cterm"/>
    <property type="match status" value="1"/>
</dbReference>
<dbReference type="EC" id="3.6.1.8" evidence="3"/>
<dbReference type="OrthoDB" id="9808939at2"/>
<dbReference type="RefSeq" id="WP_015879786.1">
    <property type="nucleotide sequence ID" value="NC_012691.1"/>
</dbReference>
<dbReference type="GO" id="GO:0047693">
    <property type="term" value="F:ATP diphosphatase activity"/>
    <property type="evidence" value="ECO:0007669"/>
    <property type="project" value="UniProtKB-EC"/>
</dbReference>
<dbReference type="STRING" id="595494.Tola_2744"/>
<dbReference type="NCBIfam" id="TIGR00444">
    <property type="entry name" value="mazG"/>
    <property type="match status" value="1"/>
</dbReference>
<evidence type="ECO:0000256" key="3">
    <source>
        <dbReference type="ARBA" id="ARBA00066372"/>
    </source>
</evidence>
<dbReference type="Pfam" id="PF03819">
    <property type="entry name" value="MazG"/>
    <property type="match status" value="2"/>
</dbReference>
<dbReference type="SUPFAM" id="SSF101386">
    <property type="entry name" value="all-alpha NTP pyrophosphatases"/>
    <property type="match status" value="2"/>
</dbReference>
<dbReference type="HOGENOM" id="CLU_038356_0_1_6"/>
<proteinExistence type="inferred from homology"/>
<protein>
    <recommendedName>
        <fullName evidence="4">Nucleoside triphosphate pyrophosphohydrolase</fullName>
        <ecNumber evidence="3">3.6.1.8</ecNumber>
    </recommendedName>
</protein>
<gene>
    <name evidence="6" type="ordered locus">Tola_2744</name>
</gene>
<organism evidence="6 7">
    <name type="scientific">Tolumonas auensis (strain DSM 9187 / NBRC 110442 / TA 4)</name>
    <dbReference type="NCBI Taxonomy" id="595494"/>
    <lineage>
        <taxon>Bacteria</taxon>
        <taxon>Pseudomonadati</taxon>
        <taxon>Pseudomonadota</taxon>
        <taxon>Gammaproteobacteria</taxon>
        <taxon>Aeromonadales</taxon>
        <taxon>Aeromonadaceae</taxon>
        <taxon>Tolumonas</taxon>
    </lineage>
</organism>
<dbReference type="GO" id="GO:0006950">
    <property type="term" value="P:response to stress"/>
    <property type="evidence" value="ECO:0007669"/>
    <property type="project" value="UniProtKB-ARBA"/>
</dbReference>
<dbReference type="Proteomes" id="UP000009073">
    <property type="component" value="Chromosome"/>
</dbReference>
<dbReference type="Gene3D" id="1.10.287.1080">
    <property type="entry name" value="MazG-like"/>
    <property type="match status" value="2"/>
</dbReference>
<feature type="domain" description="NTP pyrophosphohydrolase MazG-like" evidence="5">
    <location>
        <begin position="30"/>
        <end position="103"/>
    </location>
</feature>
<dbReference type="InterPro" id="IPR048011">
    <property type="entry name" value="NTP-PPase_MazG-like_C"/>
</dbReference>
<dbReference type="GO" id="GO:0046052">
    <property type="term" value="P:UTP catabolic process"/>
    <property type="evidence" value="ECO:0007669"/>
    <property type="project" value="TreeGrafter"/>
</dbReference>
<evidence type="ECO:0000256" key="4">
    <source>
        <dbReference type="ARBA" id="ARBA00074799"/>
    </source>
</evidence>
<evidence type="ECO:0000256" key="2">
    <source>
        <dbReference type="ARBA" id="ARBA00061115"/>
    </source>
</evidence>
<dbReference type="AlphaFoldDB" id="C4LBR3"/>
<dbReference type="NCBIfam" id="NF007113">
    <property type="entry name" value="PRK09562.1"/>
    <property type="match status" value="1"/>
</dbReference>
<dbReference type="PANTHER" id="PTHR30522">
    <property type="entry name" value="NUCLEOSIDE TRIPHOSPHATE PYROPHOSPHOHYDROLASE"/>
    <property type="match status" value="1"/>
</dbReference>
<dbReference type="GO" id="GO:0046061">
    <property type="term" value="P:dATP catabolic process"/>
    <property type="evidence" value="ECO:0007669"/>
    <property type="project" value="TreeGrafter"/>
</dbReference>
<sequence>MTHTYSMQDLLALMQQLRDPENGCPWDKKQTLQSLTAYTIEEAYEVVDSIEQNDLGGLQSELGDLLFQVVFYAQLAQEQGLFNFQDVVNTISEKLVRRHPHVFAGKDFADVAAVSANWEAEKAKERQEKDADAISVLDDIPQSLPALMRAAKIQKRCATVGFDWHELPPVIEKIHEELNEVMAEVNQPELDKKALGEELGDLLFANVNLVRHLGFDPEKILRAGNHKFERRFRALEQIVQSQGRTLKACSLDELEAVWQQVKQME</sequence>
<evidence type="ECO:0000256" key="1">
    <source>
        <dbReference type="ARBA" id="ARBA00052141"/>
    </source>
</evidence>
<dbReference type="KEGG" id="tau:Tola_2744"/>
<dbReference type="InterPro" id="IPR011551">
    <property type="entry name" value="NTP_PyrPHydrolase_MazG"/>
</dbReference>
<dbReference type="GO" id="GO:0006203">
    <property type="term" value="P:dGTP catabolic process"/>
    <property type="evidence" value="ECO:0007669"/>
    <property type="project" value="TreeGrafter"/>
</dbReference>
<dbReference type="InterPro" id="IPR004518">
    <property type="entry name" value="MazG-like_dom"/>
</dbReference>
<dbReference type="FunFam" id="1.10.287.1080:FF:000001">
    <property type="entry name" value="Nucleoside triphosphate pyrophosphohydrolase"/>
    <property type="match status" value="1"/>
</dbReference>
<dbReference type="GO" id="GO:0046047">
    <property type="term" value="P:TTP catabolic process"/>
    <property type="evidence" value="ECO:0007669"/>
    <property type="project" value="TreeGrafter"/>
</dbReference>
<reference evidence="6 7" key="2">
    <citation type="journal article" date="2011" name="Stand. Genomic Sci.">
        <title>Complete genome sequence of Tolumonas auensis type strain (TA 4).</title>
        <authorList>
            <person name="Chertkov O."/>
            <person name="Copeland A."/>
            <person name="Lucas S."/>
            <person name="Lapidus A."/>
            <person name="Berry K.W."/>
            <person name="Detter J.C."/>
            <person name="Del Rio T.G."/>
            <person name="Hammon N."/>
            <person name="Dalin E."/>
            <person name="Tice H."/>
            <person name="Pitluck S."/>
            <person name="Richardson P."/>
            <person name="Bruce D."/>
            <person name="Goodwin L."/>
            <person name="Han C."/>
            <person name="Tapia R."/>
            <person name="Saunders E."/>
            <person name="Schmutz J."/>
            <person name="Brettin T."/>
            <person name="Larimer F."/>
            <person name="Land M."/>
            <person name="Hauser L."/>
            <person name="Spring S."/>
            <person name="Rohde M."/>
            <person name="Kyrpides N.C."/>
            <person name="Ivanova N."/>
            <person name="Goker M."/>
            <person name="Beller H.R."/>
            <person name="Klenk H.P."/>
            <person name="Woyke T."/>
        </authorList>
    </citation>
    <scope>NUCLEOTIDE SEQUENCE [LARGE SCALE GENOMIC DNA]</scope>
    <source>
        <strain evidence="7">DSM 9187 / TA4</strain>
    </source>
</reference>
<evidence type="ECO:0000313" key="6">
    <source>
        <dbReference type="EMBL" id="ACQ94337.1"/>
    </source>
</evidence>
<evidence type="ECO:0000259" key="5">
    <source>
        <dbReference type="Pfam" id="PF03819"/>
    </source>
</evidence>
<dbReference type="GO" id="GO:0046081">
    <property type="term" value="P:dUTP catabolic process"/>
    <property type="evidence" value="ECO:0007669"/>
    <property type="project" value="TreeGrafter"/>
</dbReference>
<dbReference type="InterPro" id="IPR048015">
    <property type="entry name" value="NTP-PPase_MazG-like_N"/>
</dbReference>